<dbReference type="InterPro" id="IPR050612">
    <property type="entry name" value="Prok_Mopterin_Oxidored"/>
</dbReference>
<dbReference type="InterPro" id="IPR006963">
    <property type="entry name" value="Mopterin_OxRdtase_4Fe-4S_dom"/>
</dbReference>
<comment type="cofactor">
    <cofactor evidence="1">
        <name>Mo-bis(molybdopterin guanine dinucleotide)</name>
        <dbReference type="ChEBI" id="CHEBI:60539"/>
    </cofactor>
</comment>
<comment type="similarity">
    <text evidence="2">Belongs to the prokaryotic molybdopterin-containing oxidoreductase family.</text>
</comment>
<keyword evidence="5 9" id="KW-0560">Oxidoreductase</keyword>
<dbReference type="Gene3D" id="3.40.50.740">
    <property type="match status" value="1"/>
</dbReference>
<dbReference type="AlphaFoldDB" id="A0A162MIJ7"/>
<accession>A0A162MIJ7</accession>
<evidence type="ECO:0000256" key="3">
    <source>
        <dbReference type="ARBA" id="ARBA00022505"/>
    </source>
</evidence>
<dbReference type="PANTHER" id="PTHR43742">
    <property type="entry name" value="TRIMETHYLAMINE-N-OXIDE REDUCTASE"/>
    <property type="match status" value="1"/>
</dbReference>
<sequence>MKVYRTACPRDCLGGCALRAIVDESGRLVKVRGDEDHPWTRGFTCIKAKSYPEIVYSEKRLKKPLIKMGEEFKEASWDYALDEICNRMQKVIEKYGSLAILHESSGGSEALTKNIDRGFFNALGGVTVTEGSLCWGAGIAAQKYDFGGLSENDLTEIENAKTLVLWGRNILSTQPNAFYFIKRAIEKGAKLVIVNPFYTGLEKMASLIIRPKPGTDSALALGACAFLVEKNLFDDEYVNKFCYGFEEFKEILKDYTLSAVQEICGLPKEQIVELANYYSINKPVTTLLGYGLQRYRGGGNTVRAIDALSALTGNIGKNGAGVSYGSDIFWNMFSNILFEEEVRFKRHFNKTALARDILKSQDPPIKFALINRANVMANTPNVKLMKEALESIDTVVVIDLFMTDTAKQADIILPCTTFFEEENVKVNSWSPYIYYCPKVINPIFEVRSDEEIFLELAKRLNLRPFYGLTKENLLEWAVKPLQGIGLSFAELKERGFVRHPFAPYVAWQDGKFRTPSGKFEFYSERAERDGQSPLPLYLKPYAKEKDYPYYLISMHSRFRIHTQFQQAKTIEKINPFPKVFIHPEEAAEKGILEGEIVEVFNEKGKIKVRAVFEENMRRDILMVESGWELESEGNANIIIEENITEMGNSAALYDERADIRKVTAGDKN</sequence>
<dbReference type="SUPFAM" id="SSF50692">
    <property type="entry name" value="ADC-like"/>
    <property type="match status" value="1"/>
</dbReference>
<keyword evidence="10" id="KW-1185">Reference proteome</keyword>
<dbReference type="PROSITE" id="PS51669">
    <property type="entry name" value="4FE4S_MOW_BIS_MGD"/>
    <property type="match status" value="1"/>
</dbReference>
<dbReference type="EMBL" id="LOHZ01000030">
    <property type="protein sequence ID" value="KYO66151.1"/>
    <property type="molecule type" value="Genomic_DNA"/>
</dbReference>
<evidence type="ECO:0000313" key="10">
    <source>
        <dbReference type="Proteomes" id="UP000075737"/>
    </source>
</evidence>
<dbReference type="SMART" id="SM00926">
    <property type="entry name" value="Molybdop_Fe4S4"/>
    <property type="match status" value="1"/>
</dbReference>
<dbReference type="InterPro" id="IPR006656">
    <property type="entry name" value="Mopterin_OxRdtase"/>
</dbReference>
<dbReference type="Pfam" id="PF04879">
    <property type="entry name" value="Molybdop_Fe4S4"/>
    <property type="match status" value="1"/>
</dbReference>
<dbReference type="STRING" id="520767.ATZ99_13430"/>
<name>A0A162MIJ7_9FIRM</name>
<dbReference type="Gene3D" id="3.40.228.10">
    <property type="entry name" value="Dimethylsulfoxide Reductase, domain 2"/>
    <property type="match status" value="1"/>
</dbReference>
<dbReference type="Gene3D" id="2.40.40.20">
    <property type="match status" value="1"/>
</dbReference>
<dbReference type="GO" id="GO:0046872">
    <property type="term" value="F:metal ion binding"/>
    <property type="evidence" value="ECO:0007669"/>
    <property type="project" value="UniProtKB-KW"/>
</dbReference>
<organism evidence="9 10">
    <name type="scientific">Thermovenabulum gondwanense</name>
    <dbReference type="NCBI Taxonomy" id="520767"/>
    <lineage>
        <taxon>Bacteria</taxon>
        <taxon>Bacillati</taxon>
        <taxon>Bacillota</taxon>
        <taxon>Clostridia</taxon>
        <taxon>Thermosediminibacterales</taxon>
        <taxon>Thermosediminibacteraceae</taxon>
        <taxon>Thermovenabulum</taxon>
    </lineage>
</organism>
<evidence type="ECO:0000256" key="7">
    <source>
        <dbReference type="ARBA" id="ARBA00023014"/>
    </source>
</evidence>
<dbReference type="CDD" id="cd02766">
    <property type="entry name" value="MopB_3"/>
    <property type="match status" value="1"/>
</dbReference>
<dbReference type="EC" id="1.8.99.-" evidence="9"/>
<dbReference type="GO" id="GO:0043546">
    <property type="term" value="F:molybdopterin cofactor binding"/>
    <property type="evidence" value="ECO:0007669"/>
    <property type="project" value="InterPro"/>
</dbReference>
<protein>
    <submittedName>
        <fullName evidence="9">Putative dimethyl sulfoxide reductase chain YnfE</fullName>
        <ecNumber evidence="9">1.8.99.-</ecNumber>
    </submittedName>
</protein>
<evidence type="ECO:0000313" key="9">
    <source>
        <dbReference type="EMBL" id="KYO66151.1"/>
    </source>
</evidence>
<dbReference type="OrthoDB" id="219031at2"/>
<feature type="domain" description="4Fe-4S Mo/W bis-MGD-type" evidence="8">
    <location>
        <begin position="1"/>
        <end position="59"/>
    </location>
</feature>
<evidence type="ECO:0000256" key="2">
    <source>
        <dbReference type="ARBA" id="ARBA00010312"/>
    </source>
</evidence>
<gene>
    <name evidence="9" type="primary">ynfE</name>
    <name evidence="9" type="ORF">ATZ99_13430</name>
</gene>
<keyword evidence="7" id="KW-0411">Iron-sulfur</keyword>
<dbReference type="InterPro" id="IPR006657">
    <property type="entry name" value="MoPterin_dinucl-bd_dom"/>
</dbReference>
<dbReference type="GO" id="GO:0016491">
    <property type="term" value="F:oxidoreductase activity"/>
    <property type="evidence" value="ECO:0007669"/>
    <property type="project" value="UniProtKB-KW"/>
</dbReference>
<evidence type="ECO:0000256" key="6">
    <source>
        <dbReference type="ARBA" id="ARBA00023004"/>
    </source>
</evidence>
<dbReference type="Gene3D" id="2.20.25.90">
    <property type="entry name" value="ADC-like domains"/>
    <property type="match status" value="1"/>
</dbReference>
<dbReference type="Gene3D" id="3.30.2070.10">
    <property type="entry name" value="Formate dehydrogenase/DMSO reductase"/>
    <property type="match status" value="1"/>
</dbReference>
<reference evidence="9 10" key="1">
    <citation type="submission" date="2015-12" db="EMBL/GenBank/DDBJ databases">
        <title>Draft genome of Thermovenabulum gondwanense isolated from a red thermophilic microbial mat colonisisng an outflow channel of a bore well.</title>
        <authorList>
            <person name="Patel B.K."/>
        </authorList>
    </citation>
    <scope>NUCLEOTIDE SEQUENCE [LARGE SCALE GENOMIC DNA]</scope>
    <source>
        <strain evidence="9 10">R270</strain>
    </source>
</reference>
<evidence type="ECO:0000256" key="1">
    <source>
        <dbReference type="ARBA" id="ARBA00001942"/>
    </source>
</evidence>
<dbReference type="Proteomes" id="UP000075737">
    <property type="component" value="Unassembled WGS sequence"/>
</dbReference>
<dbReference type="PANTHER" id="PTHR43742:SF6">
    <property type="entry name" value="OXIDOREDUCTASE YYAE-RELATED"/>
    <property type="match status" value="1"/>
</dbReference>
<keyword evidence="4" id="KW-0479">Metal-binding</keyword>
<evidence type="ECO:0000259" key="8">
    <source>
        <dbReference type="PROSITE" id="PS51669"/>
    </source>
</evidence>
<keyword evidence="3" id="KW-0500">Molybdenum</keyword>
<dbReference type="InterPro" id="IPR009010">
    <property type="entry name" value="Asp_de-COase-like_dom_sf"/>
</dbReference>
<comment type="caution">
    <text evidence="9">The sequence shown here is derived from an EMBL/GenBank/DDBJ whole genome shotgun (WGS) entry which is preliminary data.</text>
</comment>
<keyword evidence="6" id="KW-0408">Iron</keyword>
<dbReference type="GO" id="GO:0051536">
    <property type="term" value="F:iron-sulfur cluster binding"/>
    <property type="evidence" value="ECO:0007669"/>
    <property type="project" value="UniProtKB-KW"/>
</dbReference>
<dbReference type="Pfam" id="PF00384">
    <property type="entry name" value="Molybdopterin"/>
    <property type="match status" value="1"/>
</dbReference>
<dbReference type="RefSeq" id="WP_068748463.1">
    <property type="nucleotide sequence ID" value="NZ_LOHZ01000030.1"/>
</dbReference>
<dbReference type="Pfam" id="PF01568">
    <property type="entry name" value="Molydop_binding"/>
    <property type="match status" value="1"/>
</dbReference>
<evidence type="ECO:0000256" key="4">
    <source>
        <dbReference type="ARBA" id="ARBA00022723"/>
    </source>
</evidence>
<dbReference type="PROSITE" id="PS00490">
    <property type="entry name" value="MOLYBDOPTERIN_PROK_2"/>
    <property type="match status" value="1"/>
</dbReference>
<evidence type="ECO:0000256" key="5">
    <source>
        <dbReference type="ARBA" id="ARBA00023002"/>
    </source>
</evidence>
<dbReference type="SUPFAM" id="SSF53706">
    <property type="entry name" value="Formate dehydrogenase/DMSO reductase, domains 1-3"/>
    <property type="match status" value="1"/>
</dbReference>
<dbReference type="InterPro" id="IPR006655">
    <property type="entry name" value="Mopterin_OxRdtase_prok_CS"/>
</dbReference>
<proteinExistence type="inferred from homology"/>